<feature type="domain" description="Cyclin-like" evidence="4">
    <location>
        <begin position="35"/>
        <end position="145"/>
    </location>
</feature>
<sequence>MPWWYFEKEELKNTPSRKDNVEFDTERRYRREATNFIKECGNLMGLGYSTIHTAIVYLHRFYMFHSFRTFPRYVTACSCLFLAGKVIDHPYRFLIEYAKCLKSNGNTPKEQVVQKAWNFINDSLETTLCLQWEPEIIAVSMMYLACKISKYDVVDWKGRVPDHQKWWDMFVKDMTKNILEDICHQVLDLYQNPKGKSEAPDSPPQLPPSKASLIKASPPPQKRAKLQQSPVMNPKVAVNHIPVKVSSNEYDMAKVPHPPYGYPSTSYQQPPPPAYLVQSAVPPPLPAHSNIHHKPPLPPASNYPTNNNIPPLPPSRYPAANIASNQFYQLPPTNNYSHKNNRSNHYHQPYQ</sequence>
<dbReference type="InterPro" id="IPR036915">
    <property type="entry name" value="Cyclin-like_sf"/>
</dbReference>
<evidence type="ECO:0000313" key="6">
    <source>
        <dbReference type="Proteomes" id="UP001153620"/>
    </source>
</evidence>
<dbReference type="SUPFAM" id="SSF47954">
    <property type="entry name" value="Cyclin-like"/>
    <property type="match status" value="2"/>
</dbReference>
<dbReference type="InterPro" id="IPR006671">
    <property type="entry name" value="Cyclin_N"/>
</dbReference>
<comment type="similarity">
    <text evidence="2">Belongs to the cyclin family.</text>
</comment>
<dbReference type="Pfam" id="PF21797">
    <property type="entry name" value="CycT2-like_C"/>
    <property type="match status" value="1"/>
</dbReference>
<dbReference type="OrthoDB" id="66599at2759"/>
<feature type="region of interest" description="Disordered" evidence="3">
    <location>
        <begin position="325"/>
        <end position="351"/>
    </location>
</feature>
<dbReference type="Pfam" id="PF00134">
    <property type="entry name" value="Cyclin_N"/>
    <property type="match status" value="1"/>
</dbReference>
<reference evidence="5" key="1">
    <citation type="submission" date="2022-01" db="EMBL/GenBank/DDBJ databases">
        <authorList>
            <person name="King R."/>
        </authorList>
    </citation>
    <scope>NUCLEOTIDE SEQUENCE</scope>
</reference>
<organism evidence="5 6">
    <name type="scientific">Chironomus riparius</name>
    <dbReference type="NCBI Taxonomy" id="315576"/>
    <lineage>
        <taxon>Eukaryota</taxon>
        <taxon>Metazoa</taxon>
        <taxon>Ecdysozoa</taxon>
        <taxon>Arthropoda</taxon>
        <taxon>Hexapoda</taxon>
        <taxon>Insecta</taxon>
        <taxon>Pterygota</taxon>
        <taxon>Neoptera</taxon>
        <taxon>Endopterygota</taxon>
        <taxon>Diptera</taxon>
        <taxon>Nematocera</taxon>
        <taxon>Chironomoidea</taxon>
        <taxon>Chironomidae</taxon>
        <taxon>Chironominae</taxon>
        <taxon>Chironomus</taxon>
    </lineage>
</organism>
<dbReference type="Gene3D" id="1.10.472.10">
    <property type="entry name" value="Cyclin-like"/>
    <property type="match status" value="1"/>
</dbReference>
<protein>
    <recommendedName>
        <fullName evidence="4">Cyclin-like domain-containing protein</fullName>
    </recommendedName>
</protein>
<keyword evidence="1 2" id="KW-0195">Cyclin</keyword>
<dbReference type="InterPro" id="IPR043198">
    <property type="entry name" value="Cyclin/Ssn8"/>
</dbReference>
<feature type="compositionally biased region" description="Polar residues" evidence="3">
    <location>
        <begin position="325"/>
        <end position="338"/>
    </location>
</feature>
<name>A0A9P0NIE0_9DIPT</name>
<reference evidence="5" key="2">
    <citation type="submission" date="2022-10" db="EMBL/GenBank/DDBJ databases">
        <authorList>
            <consortium name="ENA_rothamsted_submissions"/>
            <consortium name="culmorum"/>
            <person name="King R."/>
        </authorList>
    </citation>
    <scope>NUCLEOTIDE SEQUENCE</scope>
</reference>
<dbReference type="InterPro" id="IPR013763">
    <property type="entry name" value="Cyclin-like_dom"/>
</dbReference>
<evidence type="ECO:0000256" key="1">
    <source>
        <dbReference type="ARBA" id="ARBA00023127"/>
    </source>
</evidence>
<gene>
    <name evidence="5" type="ORF">CHIRRI_LOCUS7077</name>
</gene>
<dbReference type="AlphaFoldDB" id="A0A9P0NIE0"/>
<dbReference type="GO" id="GO:0016538">
    <property type="term" value="F:cyclin-dependent protein serine/threonine kinase regulator activity"/>
    <property type="evidence" value="ECO:0007669"/>
    <property type="project" value="InterPro"/>
</dbReference>
<dbReference type="EMBL" id="OU895878">
    <property type="protein sequence ID" value="CAH1719816.1"/>
    <property type="molecule type" value="Genomic_DNA"/>
</dbReference>
<evidence type="ECO:0000256" key="3">
    <source>
        <dbReference type="SAM" id="MobiDB-lite"/>
    </source>
</evidence>
<evidence type="ECO:0000259" key="4">
    <source>
        <dbReference type="SMART" id="SM00385"/>
    </source>
</evidence>
<proteinExistence type="inferred from homology"/>
<dbReference type="GO" id="GO:0006357">
    <property type="term" value="P:regulation of transcription by RNA polymerase II"/>
    <property type="evidence" value="ECO:0007669"/>
    <property type="project" value="InterPro"/>
</dbReference>
<evidence type="ECO:0000313" key="5">
    <source>
        <dbReference type="EMBL" id="CAH1719816.1"/>
    </source>
</evidence>
<evidence type="ECO:0000256" key="2">
    <source>
        <dbReference type="RuleBase" id="RU000383"/>
    </source>
</evidence>
<accession>A0A9P0NIE0</accession>
<dbReference type="PANTHER" id="PTHR10026">
    <property type="entry name" value="CYCLIN"/>
    <property type="match status" value="1"/>
</dbReference>
<dbReference type="SMART" id="SM00385">
    <property type="entry name" value="CYCLIN"/>
    <property type="match status" value="1"/>
</dbReference>
<dbReference type="Proteomes" id="UP001153620">
    <property type="component" value="Chromosome 2"/>
</dbReference>
<feature type="region of interest" description="Disordered" evidence="3">
    <location>
        <begin position="299"/>
        <end position="318"/>
    </location>
</feature>
<keyword evidence="6" id="KW-1185">Reference proteome</keyword>
<feature type="region of interest" description="Disordered" evidence="3">
    <location>
        <begin position="193"/>
        <end position="229"/>
    </location>
</feature>
<dbReference type="CDD" id="cd20531">
    <property type="entry name" value="CYCLIN_CCNK_rpt2"/>
    <property type="match status" value="1"/>
</dbReference>